<dbReference type="HOGENOM" id="CLU_1636899_0_0_1"/>
<keyword evidence="3" id="KW-1185">Reference proteome</keyword>
<dbReference type="InParanoid" id="G0MPT3"/>
<dbReference type="PANTHER" id="PTHR47921">
    <property type="entry name" value="PROTEIN CBG14847-RELATED"/>
    <property type="match status" value="1"/>
</dbReference>
<sequence length="162" mass="16888">MFLFFYLLKSVNLCIPTQQIEAVSSSTFPSTVASSSTVLSTTTDASTTTTELTTTTTEPTTTTTTTLPLTCSTCAPFYDTSCPGTAAYGCATDSEASVSYSLSGSTCTSSFSCPGVTSIMYDTAVGYSLPPAGTTATCSEADGIWYFDNSGVNTETSKFRCM</sequence>
<evidence type="ECO:0000313" key="2">
    <source>
        <dbReference type="EMBL" id="EGT40825.1"/>
    </source>
</evidence>
<dbReference type="Proteomes" id="UP000008068">
    <property type="component" value="Unassembled WGS sequence"/>
</dbReference>
<proteinExistence type="predicted"/>
<accession>G0MPT3</accession>
<dbReference type="Pfam" id="PF03380">
    <property type="entry name" value="DUF282"/>
    <property type="match status" value="1"/>
</dbReference>
<protein>
    <recommendedName>
        <fullName evidence="4">C6 domain-containing protein</fullName>
    </recommendedName>
</protein>
<evidence type="ECO:0000313" key="3">
    <source>
        <dbReference type="Proteomes" id="UP000008068"/>
    </source>
</evidence>
<dbReference type="AlphaFoldDB" id="G0MPT3"/>
<reference evidence="3" key="1">
    <citation type="submission" date="2011-07" db="EMBL/GenBank/DDBJ databases">
        <authorList>
            <consortium name="Caenorhabditis brenneri Sequencing and Analysis Consortium"/>
            <person name="Wilson R.K."/>
        </authorList>
    </citation>
    <scope>NUCLEOTIDE SEQUENCE [LARGE SCALE GENOMIC DNA]</scope>
    <source>
        <strain evidence="3">PB2801</strain>
    </source>
</reference>
<feature type="chain" id="PRO_5003403381" description="C6 domain-containing protein" evidence="1">
    <location>
        <begin position="23"/>
        <end position="162"/>
    </location>
</feature>
<name>G0MPT3_CAEBE</name>
<dbReference type="PANTHER" id="PTHR47921:SF4">
    <property type="entry name" value="C6 DOMAIN-CONTAINING PROTEIN-RELATED"/>
    <property type="match status" value="1"/>
</dbReference>
<keyword evidence="1" id="KW-0732">Signal</keyword>
<feature type="signal peptide" evidence="1">
    <location>
        <begin position="1"/>
        <end position="22"/>
    </location>
</feature>
<evidence type="ECO:0008006" key="4">
    <source>
        <dbReference type="Google" id="ProtNLM"/>
    </source>
</evidence>
<dbReference type="EMBL" id="GL379806">
    <property type="protein sequence ID" value="EGT40825.1"/>
    <property type="molecule type" value="Genomic_DNA"/>
</dbReference>
<organism evidence="3">
    <name type="scientific">Caenorhabditis brenneri</name>
    <name type="common">Nematode worm</name>
    <dbReference type="NCBI Taxonomy" id="135651"/>
    <lineage>
        <taxon>Eukaryota</taxon>
        <taxon>Metazoa</taxon>
        <taxon>Ecdysozoa</taxon>
        <taxon>Nematoda</taxon>
        <taxon>Chromadorea</taxon>
        <taxon>Rhabditida</taxon>
        <taxon>Rhabditina</taxon>
        <taxon>Rhabditomorpha</taxon>
        <taxon>Rhabditoidea</taxon>
        <taxon>Rhabditidae</taxon>
        <taxon>Peloderinae</taxon>
        <taxon>Caenorhabditis</taxon>
    </lineage>
</organism>
<dbReference type="InterPro" id="IPR005044">
    <property type="entry name" value="DUF282_CAE_spp"/>
</dbReference>
<evidence type="ECO:0000256" key="1">
    <source>
        <dbReference type="SAM" id="SignalP"/>
    </source>
</evidence>
<gene>
    <name evidence="2" type="ORF">CAEBREN_30619</name>
</gene>